<evidence type="ECO:0000313" key="3">
    <source>
        <dbReference type="Proteomes" id="UP000293342"/>
    </source>
</evidence>
<proteinExistence type="predicted"/>
<dbReference type="AlphaFoldDB" id="A0A4R0JH66"/>
<dbReference type="EMBL" id="SJKD01000008">
    <property type="protein sequence ID" value="TCC45004.1"/>
    <property type="molecule type" value="Genomic_DNA"/>
</dbReference>
<name>A0A4R0JH66_9ACTN</name>
<dbReference type="Proteomes" id="UP000293342">
    <property type="component" value="Unassembled WGS sequence"/>
</dbReference>
<evidence type="ECO:0000313" key="2">
    <source>
        <dbReference type="EMBL" id="TCC45004.1"/>
    </source>
</evidence>
<gene>
    <name evidence="2" type="ORF">E0H75_31270</name>
</gene>
<evidence type="ECO:0000256" key="1">
    <source>
        <dbReference type="SAM" id="MobiDB-lite"/>
    </source>
</evidence>
<reference evidence="2 3" key="1">
    <citation type="submission" date="2019-02" db="EMBL/GenBank/DDBJ databases">
        <title>Kribbella capetownensis sp. nov. and Kribbella speibonae sp. nov., isolated from soil.</title>
        <authorList>
            <person name="Curtis S.M."/>
            <person name="Norton I."/>
            <person name="Everest G.J."/>
            <person name="Meyers P.R."/>
        </authorList>
    </citation>
    <scope>NUCLEOTIDE SEQUENCE [LARGE SCALE GENOMIC DNA]</scope>
    <source>
        <strain evidence="2 3">YM53</strain>
    </source>
</reference>
<organism evidence="2 3">
    <name type="scientific">Kribbella capetownensis</name>
    <dbReference type="NCBI Taxonomy" id="1572659"/>
    <lineage>
        <taxon>Bacteria</taxon>
        <taxon>Bacillati</taxon>
        <taxon>Actinomycetota</taxon>
        <taxon>Actinomycetes</taxon>
        <taxon>Propionibacteriales</taxon>
        <taxon>Kribbellaceae</taxon>
        <taxon>Kribbella</taxon>
    </lineage>
</organism>
<sequence length="70" mass="7483">MAGGMMTVGGVDTYYDYDEKQWKSRRLGGGPIRRGPVCPAPKSPEQHEQSGGQKSLAARNRPHKSAALGG</sequence>
<comment type="caution">
    <text evidence="2">The sequence shown here is derived from an EMBL/GenBank/DDBJ whole genome shotgun (WGS) entry which is preliminary data.</text>
</comment>
<protein>
    <submittedName>
        <fullName evidence="2">Uncharacterized protein</fullName>
    </submittedName>
</protein>
<accession>A0A4R0JH66</accession>
<feature type="region of interest" description="Disordered" evidence="1">
    <location>
        <begin position="24"/>
        <end position="70"/>
    </location>
</feature>
<dbReference type="OrthoDB" id="3831406at2"/>
<keyword evidence="3" id="KW-1185">Reference proteome</keyword>